<dbReference type="InterPro" id="IPR002550">
    <property type="entry name" value="CNNM"/>
</dbReference>
<feature type="region of interest" description="Disordered" evidence="4">
    <location>
        <begin position="185"/>
        <end position="224"/>
    </location>
</feature>
<evidence type="ECO:0000256" key="4">
    <source>
        <dbReference type="SAM" id="MobiDB-lite"/>
    </source>
</evidence>
<keyword evidence="1" id="KW-0677">Repeat</keyword>
<reference evidence="7" key="1">
    <citation type="journal article" date="2020" name="Nat. Commun.">
        <title>Genome assembly of wild tea tree DASZ reveals pedigree and selection history of tea varieties.</title>
        <authorList>
            <person name="Zhang W."/>
            <person name="Zhang Y."/>
            <person name="Qiu H."/>
            <person name="Guo Y."/>
            <person name="Wan H."/>
            <person name="Zhang X."/>
            <person name="Scossa F."/>
            <person name="Alseekh S."/>
            <person name="Zhang Q."/>
            <person name="Wang P."/>
            <person name="Xu L."/>
            <person name="Schmidt M.H."/>
            <person name="Jia X."/>
            <person name="Li D."/>
            <person name="Zhu A."/>
            <person name="Guo F."/>
            <person name="Chen W."/>
            <person name="Ni D."/>
            <person name="Usadel B."/>
            <person name="Fernie A.R."/>
            <person name="Wen W."/>
        </authorList>
    </citation>
    <scope>NUCLEOTIDE SEQUENCE [LARGE SCALE GENOMIC DNA]</scope>
    <source>
        <strain evidence="7">cv. G240</strain>
    </source>
</reference>
<accession>A0A7J7H5J6</accession>
<reference evidence="6 7" key="2">
    <citation type="submission" date="2020-07" db="EMBL/GenBank/DDBJ databases">
        <title>Genome assembly of wild tea tree DASZ reveals pedigree and selection history of tea varieties.</title>
        <authorList>
            <person name="Zhang W."/>
        </authorList>
    </citation>
    <scope>NUCLEOTIDE SEQUENCE [LARGE SCALE GENOMIC DNA]</scope>
    <source>
        <strain evidence="7">cv. G240</strain>
        <tissue evidence="6">Leaf</tissue>
    </source>
</reference>
<evidence type="ECO:0000313" key="7">
    <source>
        <dbReference type="Proteomes" id="UP000593564"/>
    </source>
</evidence>
<feature type="domain" description="CNNM transmembrane" evidence="5">
    <location>
        <begin position="1"/>
        <end position="142"/>
    </location>
</feature>
<dbReference type="AlphaFoldDB" id="A0A7J7H5J6"/>
<proteinExistence type="predicted"/>
<dbReference type="EMBL" id="JACBKZ010000006">
    <property type="protein sequence ID" value="KAF5948159.1"/>
    <property type="molecule type" value="Genomic_DNA"/>
</dbReference>
<dbReference type="Proteomes" id="UP000593564">
    <property type="component" value="Unassembled WGS sequence"/>
</dbReference>
<name>A0A7J7H5J6_CAMSI</name>
<feature type="compositionally biased region" description="Polar residues" evidence="4">
    <location>
        <begin position="186"/>
        <end position="214"/>
    </location>
</feature>
<dbReference type="GO" id="GO:0016020">
    <property type="term" value="C:membrane"/>
    <property type="evidence" value="ECO:0007669"/>
    <property type="project" value="UniProtKB-UniRule"/>
</dbReference>
<dbReference type="Pfam" id="PF01595">
    <property type="entry name" value="CNNM"/>
    <property type="match status" value="1"/>
</dbReference>
<evidence type="ECO:0000256" key="3">
    <source>
        <dbReference type="PROSITE-ProRule" id="PRU01193"/>
    </source>
</evidence>
<keyword evidence="7" id="KW-1185">Reference proteome</keyword>
<feature type="compositionally biased region" description="Basic and acidic residues" evidence="4">
    <location>
        <begin position="289"/>
        <end position="308"/>
    </location>
</feature>
<dbReference type="PANTHER" id="PTHR22777:SF17">
    <property type="entry name" value="UPF0053 PROTEIN SLL0260"/>
    <property type="match status" value="1"/>
</dbReference>
<organism evidence="6 7">
    <name type="scientific">Camellia sinensis</name>
    <name type="common">Tea plant</name>
    <name type="synonym">Thea sinensis</name>
    <dbReference type="NCBI Taxonomy" id="4442"/>
    <lineage>
        <taxon>Eukaryota</taxon>
        <taxon>Viridiplantae</taxon>
        <taxon>Streptophyta</taxon>
        <taxon>Embryophyta</taxon>
        <taxon>Tracheophyta</taxon>
        <taxon>Spermatophyta</taxon>
        <taxon>Magnoliopsida</taxon>
        <taxon>eudicotyledons</taxon>
        <taxon>Gunneridae</taxon>
        <taxon>Pentapetalae</taxon>
        <taxon>asterids</taxon>
        <taxon>Ericales</taxon>
        <taxon>Theaceae</taxon>
        <taxon>Camellia</taxon>
    </lineage>
</organism>
<evidence type="ECO:0000313" key="6">
    <source>
        <dbReference type="EMBL" id="KAF5948159.1"/>
    </source>
</evidence>
<dbReference type="PROSITE" id="PS51846">
    <property type="entry name" value="CNNM"/>
    <property type="match status" value="1"/>
</dbReference>
<feature type="region of interest" description="Disordered" evidence="4">
    <location>
        <begin position="262"/>
        <end position="321"/>
    </location>
</feature>
<comment type="caution">
    <text evidence="6">The sequence shown here is derived from an EMBL/GenBank/DDBJ whole genome shotgun (WGS) entry which is preliminary data.</text>
</comment>
<evidence type="ECO:0000256" key="2">
    <source>
        <dbReference type="ARBA" id="ARBA00023122"/>
    </source>
</evidence>
<keyword evidence="3" id="KW-1133">Transmembrane helix</keyword>
<evidence type="ECO:0000259" key="5">
    <source>
        <dbReference type="PROSITE" id="PS51846"/>
    </source>
</evidence>
<gene>
    <name evidence="6" type="ORF">HYC85_014116</name>
</gene>
<keyword evidence="2" id="KW-0129">CBS domain</keyword>
<keyword evidence="3" id="KW-0812">Transmembrane</keyword>
<keyword evidence="3" id="KW-0472">Membrane</keyword>
<evidence type="ECO:0000256" key="1">
    <source>
        <dbReference type="ARBA" id="ARBA00022737"/>
    </source>
</evidence>
<sequence length="321" mass="34377">MHFAGAPKAVCCTAGAAALEVGGQSVSLLVRHELRMKLVTCLLVQELAEKESEDGVSKMLSIDVTRFLKTILIGTTVVNIGATTLVTKAAMSIFGEAGVSAATGVMTVAVLLLTKLTPKSIVVHNATEVARFVVRPVAWISLNIISCGKSCYMSIKSEALASQAHRQLYGLCFLGKVLSVERTNKPTENNKNQQGAGQSGKHSSSLTKNSTPNRDLNEGSKLGSFSASDPIAKRLGVDYPFPPHLEYVQVRCFLQGNNVDRKEKVGDDIPSGSGKPADPNVEEENCNDGPRDQNPGKKDVCQERDAPKKAGQGEYYNESDL</sequence>
<dbReference type="PANTHER" id="PTHR22777">
    <property type="entry name" value="HEMOLYSIN-RELATED"/>
    <property type="match status" value="1"/>
</dbReference>
<protein>
    <recommendedName>
        <fullName evidence="5">CNNM transmembrane domain-containing protein</fullName>
    </recommendedName>
</protein>